<dbReference type="RefSeq" id="XP_054935268.1">
    <property type="nucleotide sequence ID" value="XM_055079293.1"/>
</dbReference>
<evidence type="ECO:0000256" key="6">
    <source>
        <dbReference type="ARBA" id="ARBA00022824"/>
    </source>
</evidence>
<feature type="region of interest" description="Disordered" evidence="12">
    <location>
        <begin position="465"/>
        <end position="488"/>
    </location>
</feature>
<dbReference type="PANTHER" id="PTHR12817">
    <property type="entry name" value="TRAFFICKING PROTEIN PARTICLE COMPLEX SUBUNIT 6B"/>
    <property type="match status" value="1"/>
</dbReference>
<evidence type="ECO:0000256" key="4">
    <source>
        <dbReference type="ARBA" id="ARBA00022448"/>
    </source>
</evidence>
<keyword evidence="4" id="KW-0813">Transport</keyword>
<dbReference type="Pfam" id="PF04051">
    <property type="entry name" value="TRAPP"/>
    <property type="match status" value="1"/>
</dbReference>
<accession>A0A9W2W839</accession>
<dbReference type="GO" id="GO:0005783">
    <property type="term" value="C:endoplasmic reticulum"/>
    <property type="evidence" value="ECO:0007669"/>
    <property type="project" value="UniProtKB-SubCell"/>
</dbReference>
<dbReference type="InterPro" id="IPR007194">
    <property type="entry name" value="TRAPP_component"/>
</dbReference>
<dbReference type="CTD" id="79090"/>
<evidence type="ECO:0000256" key="10">
    <source>
        <dbReference type="ARBA" id="ARBA00063601"/>
    </source>
</evidence>
<keyword evidence="13" id="KW-1185">Reference proteome</keyword>
<sequence length="534" mass="57314">MADAALFEFLHTEMVAELWAQDPDPGPGGQKMSLSVLEGMGFRVGQALGERLPRETLAFREELDVLKFLCKDVWAAVFQKQMDSLRTNHQGTYVLQDNSFPLLIRMASGLQYLEEAPKFLAFTCGLLRGTLSTLGIKSLVTASVAALPASCFPWAMPAWRRQPLTTAWSSGFEHSSRHGNPASGGVTCVDSARLCHLLPDVGKYPHLRAVHRGCDRPKWEEEGVSSVGGAPLQAPHPAPPQRTQLSTRSLACLRAFAHAIPCLAHSPNSCSLSGVQQPPASAAHHIPRSSCSLAWRLQPWGGAPRQPCPALPPCLLVYVPPRFPLGPSGSLSWVLALSSTEPADVSQMNRSHSAKVCACGRGGGSGGSAQPCPQEAQGCPGGSPPRLTTPPLRHTSLASLMGQGCWEGGRVLNWQRTGRRKLLESLVRGGRSSPGEGRGIAGLQGAVSGHRALLCGCLPHLPGEPLFHPSRQQQPQGDGTLESRGRPPRPTLCLRYLLPSHPHPQPRSHLSKNSARRLHLPSTNHCLQSLALPP</sequence>
<dbReference type="GO" id="GO:0030008">
    <property type="term" value="C:TRAPP complex"/>
    <property type="evidence" value="ECO:0007669"/>
    <property type="project" value="TreeGrafter"/>
</dbReference>
<dbReference type="Proteomes" id="UP000248484">
    <property type="component" value="Chromosome 17"/>
</dbReference>
<dbReference type="CDD" id="cd14944">
    <property type="entry name" value="TRAPPC6A_Trs33"/>
    <property type="match status" value="1"/>
</dbReference>
<dbReference type="OrthoDB" id="941624at2759"/>
<dbReference type="InterPro" id="IPR037992">
    <property type="entry name" value="TRAPPC6/Trs33"/>
</dbReference>
<comment type="subcellular location">
    <subcellularLocation>
        <location evidence="2">Endoplasmic reticulum</location>
    </subcellularLocation>
    <subcellularLocation>
        <location evidence="1">Golgi apparatus</location>
        <location evidence="1">cis-Golgi network</location>
    </subcellularLocation>
</comment>
<evidence type="ECO:0000256" key="2">
    <source>
        <dbReference type="ARBA" id="ARBA00004240"/>
    </source>
</evidence>
<evidence type="ECO:0000313" key="14">
    <source>
        <dbReference type="RefSeq" id="XP_054935268.1"/>
    </source>
</evidence>
<reference evidence="14" key="1">
    <citation type="submission" date="2025-08" db="UniProtKB">
        <authorList>
            <consortium name="RefSeq"/>
        </authorList>
    </citation>
    <scope>IDENTIFICATION</scope>
    <source>
        <tissue evidence="14">Muscle</tissue>
    </source>
</reference>
<gene>
    <name evidence="14" type="primary">TRAPPC6A</name>
</gene>
<proteinExistence type="inferred from homology"/>
<dbReference type="PANTHER" id="PTHR12817:SF2">
    <property type="entry name" value="TRAFFICKING PROTEIN PARTICLE COMPLEX SUBUNIT 6A"/>
    <property type="match status" value="1"/>
</dbReference>
<evidence type="ECO:0000256" key="3">
    <source>
        <dbReference type="ARBA" id="ARBA00006218"/>
    </source>
</evidence>
<evidence type="ECO:0000256" key="9">
    <source>
        <dbReference type="ARBA" id="ARBA00055456"/>
    </source>
</evidence>
<dbReference type="AlphaFoldDB" id="A0A9W2W839"/>
<name>A0A9W2W839_PHYMC</name>
<dbReference type="GeneID" id="102973778"/>
<organism evidence="13 14">
    <name type="scientific">Physeter macrocephalus</name>
    <name type="common">Sperm whale</name>
    <name type="synonym">Physeter catodon</name>
    <dbReference type="NCBI Taxonomy" id="9755"/>
    <lineage>
        <taxon>Eukaryota</taxon>
        <taxon>Metazoa</taxon>
        <taxon>Chordata</taxon>
        <taxon>Craniata</taxon>
        <taxon>Vertebrata</taxon>
        <taxon>Euteleostomi</taxon>
        <taxon>Mammalia</taxon>
        <taxon>Eutheria</taxon>
        <taxon>Laurasiatheria</taxon>
        <taxon>Artiodactyla</taxon>
        <taxon>Whippomorpha</taxon>
        <taxon>Cetacea</taxon>
        <taxon>Odontoceti</taxon>
        <taxon>Physeteridae</taxon>
        <taxon>Physeter</taxon>
    </lineage>
</organism>
<keyword evidence="7" id="KW-0931">ER-Golgi transport</keyword>
<evidence type="ECO:0000256" key="12">
    <source>
        <dbReference type="SAM" id="MobiDB-lite"/>
    </source>
</evidence>
<dbReference type="FunFam" id="3.30.1380.20:FF:000009">
    <property type="entry name" value="Trafficking protein particle complex subunit 6A"/>
    <property type="match status" value="1"/>
</dbReference>
<dbReference type="Gene3D" id="3.30.1380.20">
    <property type="entry name" value="Trafficking protein particle complex subunit 3"/>
    <property type="match status" value="1"/>
</dbReference>
<dbReference type="GO" id="GO:0005801">
    <property type="term" value="C:cis-Golgi network"/>
    <property type="evidence" value="ECO:0007669"/>
    <property type="project" value="TreeGrafter"/>
</dbReference>
<evidence type="ECO:0000256" key="5">
    <source>
        <dbReference type="ARBA" id="ARBA00022553"/>
    </source>
</evidence>
<dbReference type="InterPro" id="IPR024096">
    <property type="entry name" value="NO_sig/Golgi_transp_ligand-bd"/>
</dbReference>
<comment type="similarity">
    <text evidence="3">Belongs to the TRAPP small subunits family. BET3 subfamily.</text>
</comment>
<keyword evidence="5" id="KW-0597">Phosphoprotein</keyword>
<evidence type="ECO:0000256" key="1">
    <source>
        <dbReference type="ARBA" id="ARBA00004222"/>
    </source>
</evidence>
<evidence type="ECO:0000256" key="7">
    <source>
        <dbReference type="ARBA" id="ARBA00022892"/>
    </source>
</evidence>
<comment type="subunit">
    <text evidence="10">Part of the multisubunit transport protein particle (TRAPP) complex. Heterodimer with TRAPPC3. The heterodimer TRAPPC3-TRAPPC6A interacts with TRAPPC2L. Interacts with TRAPPC2L.</text>
</comment>
<evidence type="ECO:0000313" key="13">
    <source>
        <dbReference type="Proteomes" id="UP000248484"/>
    </source>
</evidence>
<evidence type="ECO:0000256" key="8">
    <source>
        <dbReference type="ARBA" id="ARBA00023034"/>
    </source>
</evidence>
<comment type="function">
    <text evidence="9">May play a role in vesicular transport during the biogenesis of melanosomes.</text>
</comment>
<feature type="region of interest" description="Disordered" evidence="12">
    <location>
        <begin position="220"/>
        <end position="243"/>
    </location>
</feature>
<keyword evidence="6" id="KW-0256">Endoplasmic reticulum</keyword>
<dbReference type="GO" id="GO:0006888">
    <property type="term" value="P:endoplasmic reticulum to Golgi vesicle-mediated transport"/>
    <property type="evidence" value="ECO:0007669"/>
    <property type="project" value="TreeGrafter"/>
</dbReference>
<dbReference type="GO" id="GO:0005802">
    <property type="term" value="C:trans-Golgi network"/>
    <property type="evidence" value="ECO:0007669"/>
    <property type="project" value="TreeGrafter"/>
</dbReference>
<protein>
    <recommendedName>
        <fullName evidence="11">Trafficking protein particle complex subunit 6A</fullName>
    </recommendedName>
</protein>
<evidence type="ECO:0000256" key="11">
    <source>
        <dbReference type="ARBA" id="ARBA00074543"/>
    </source>
</evidence>
<dbReference type="SUPFAM" id="SSF111126">
    <property type="entry name" value="Ligand-binding domain in the NO signalling and Golgi transport"/>
    <property type="match status" value="1"/>
</dbReference>
<keyword evidence="8" id="KW-0333">Golgi apparatus</keyword>